<evidence type="ECO:0000256" key="8">
    <source>
        <dbReference type="ARBA" id="ARBA00022741"/>
    </source>
</evidence>
<dbReference type="AlphaFoldDB" id="A0A413SYH0"/>
<evidence type="ECO:0000256" key="10">
    <source>
        <dbReference type="ARBA" id="ARBA00022840"/>
    </source>
</evidence>
<dbReference type="InterPro" id="IPR003758">
    <property type="entry name" value="LpxK"/>
</dbReference>
<dbReference type="SUPFAM" id="SSF52540">
    <property type="entry name" value="P-loop containing nucleoside triphosphate hydrolases"/>
    <property type="match status" value="1"/>
</dbReference>
<evidence type="ECO:0000256" key="3">
    <source>
        <dbReference type="ARBA" id="ARBA00012071"/>
    </source>
</evidence>
<comment type="caution">
    <text evidence="14">The sequence shown here is derived from an EMBL/GenBank/DDBJ whole genome shotgun (WGS) entry which is preliminary data.</text>
</comment>
<evidence type="ECO:0000256" key="13">
    <source>
        <dbReference type="HAMAP-Rule" id="MF_00409"/>
    </source>
</evidence>
<gene>
    <name evidence="13 14" type="primary">lpxK</name>
    <name evidence="14" type="ORF">DW921_09625</name>
</gene>
<keyword evidence="7 13" id="KW-0808">Transferase</keyword>
<evidence type="ECO:0000256" key="5">
    <source>
        <dbReference type="ARBA" id="ARBA00022516"/>
    </source>
</evidence>
<evidence type="ECO:0000256" key="6">
    <source>
        <dbReference type="ARBA" id="ARBA00022556"/>
    </source>
</evidence>
<dbReference type="UniPathway" id="UPA00359">
    <property type="reaction ID" value="UER00482"/>
</dbReference>
<keyword evidence="8 13" id="KW-0547">Nucleotide-binding</keyword>
<dbReference type="PANTHER" id="PTHR42724:SF1">
    <property type="entry name" value="TETRAACYLDISACCHARIDE 4'-KINASE, MITOCHONDRIAL-RELATED"/>
    <property type="match status" value="1"/>
</dbReference>
<evidence type="ECO:0000256" key="12">
    <source>
        <dbReference type="ARBA" id="ARBA00029757"/>
    </source>
</evidence>
<accession>A0A413SYH0</accession>
<evidence type="ECO:0000256" key="2">
    <source>
        <dbReference type="ARBA" id="ARBA00004870"/>
    </source>
</evidence>
<comment type="similarity">
    <text evidence="13">Belongs to the LpxK family.</text>
</comment>
<comment type="function">
    <text evidence="1 13">Transfers the gamma-phosphate of ATP to the 4'-position of a tetraacyldisaccharide 1-phosphate intermediate (termed DS-1-P) to form tetraacyldisaccharide 1,4'-bis-phosphate (lipid IVA).</text>
</comment>
<dbReference type="Proteomes" id="UP000283855">
    <property type="component" value="Unassembled WGS sequence"/>
</dbReference>
<proteinExistence type="inferred from homology"/>
<keyword evidence="9 13" id="KW-0418">Kinase</keyword>
<evidence type="ECO:0000256" key="9">
    <source>
        <dbReference type="ARBA" id="ARBA00022777"/>
    </source>
</evidence>
<evidence type="ECO:0000313" key="14">
    <source>
        <dbReference type="EMBL" id="RHA74786.1"/>
    </source>
</evidence>
<dbReference type="HAMAP" id="MF_00409">
    <property type="entry name" value="LpxK"/>
    <property type="match status" value="1"/>
</dbReference>
<dbReference type="NCBIfam" id="TIGR00682">
    <property type="entry name" value="lpxK"/>
    <property type="match status" value="1"/>
</dbReference>
<keyword evidence="5 13" id="KW-0444">Lipid biosynthesis</keyword>
<evidence type="ECO:0000256" key="7">
    <source>
        <dbReference type="ARBA" id="ARBA00022679"/>
    </source>
</evidence>
<dbReference type="Pfam" id="PF02606">
    <property type="entry name" value="LpxK"/>
    <property type="match status" value="1"/>
</dbReference>
<keyword evidence="6 13" id="KW-0441">Lipid A biosynthesis</keyword>
<evidence type="ECO:0000313" key="15">
    <source>
        <dbReference type="Proteomes" id="UP000283855"/>
    </source>
</evidence>
<keyword evidence="11 13" id="KW-0443">Lipid metabolism</keyword>
<dbReference type="InterPro" id="IPR027417">
    <property type="entry name" value="P-loop_NTPase"/>
</dbReference>
<dbReference type="GO" id="GO:0009245">
    <property type="term" value="P:lipid A biosynthetic process"/>
    <property type="evidence" value="ECO:0007669"/>
    <property type="project" value="UniProtKB-UniRule"/>
</dbReference>
<comment type="catalytic activity">
    <reaction evidence="13">
        <text>a lipid A disaccharide + ATP = a lipid IVA + ADP + H(+)</text>
        <dbReference type="Rhea" id="RHEA:67840"/>
        <dbReference type="ChEBI" id="CHEBI:15378"/>
        <dbReference type="ChEBI" id="CHEBI:30616"/>
        <dbReference type="ChEBI" id="CHEBI:176343"/>
        <dbReference type="ChEBI" id="CHEBI:176425"/>
        <dbReference type="ChEBI" id="CHEBI:456216"/>
        <dbReference type="EC" id="2.7.1.130"/>
    </reaction>
</comment>
<reference evidence="14 15" key="1">
    <citation type="submission" date="2018-08" db="EMBL/GenBank/DDBJ databases">
        <title>A genome reference for cultivated species of the human gut microbiota.</title>
        <authorList>
            <person name="Zou Y."/>
            <person name="Xue W."/>
            <person name="Luo G."/>
        </authorList>
    </citation>
    <scope>NUCLEOTIDE SEQUENCE [LARGE SCALE GENOMIC DNA]</scope>
    <source>
        <strain evidence="14 15">AM42-38</strain>
    </source>
</reference>
<evidence type="ECO:0000256" key="1">
    <source>
        <dbReference type="ARBA" id="ARBA00002274"/>
    </source>
</evidence>
<evidence type="ECO:0000256" key="11">
    <source>
        <dbReference type="ARBA" id="ARBA00023098"/>
    </source>
</evidence>
<dbReference type="EC" id="2.7.1.130" evidence="3 13"/>
<name>A0A413SYH0_9BACT</name>
<dbReference type="GO" id="GO:0009244">
    <property type="term" value="P:lipopolysaccharide core region biosynthetic process"/>
    <property type="evidence" value="ECO:0007669"/>
    <property type="project" value="TreeGrafter"/>
</dbReference>
<protein>
    <recommendedName>
        <fullName evidence="4 13">Tetraacyldisaccharide 4'-kinase</fullName>
        <ecNumber evidence="3 13">2.7.1.130</ecNumber>
    </recommendedName>
    <alternativeName>
        <fullName evidence="12 13">Lipid A 4'-kinase</fullName>
    </alternativeName>
</protein>
<sequence>MRRPSAVKIYQSLRPLSFLYGIGVRLRNFLFDAGILKSQRFPLPIINIGNITVGGTGKTPHTEYMIRLLQQDYNIAVLSRGYKRQSKGFVLATPQSSANEIGDEPYQMAHKYPEIRVAVDRNRCHGIQQLMSNHVLPPTEAIILDDAFQHRYVKPGLNILLIDYNRPVWNDLLLPAGRLREPLCGKQRADMFIITKCPEQLNSEEEKHICEQLHPQAGQEIFFTRMAYGKLQPLFACRPERELNDIQADEHLLLVTGIASPGPLHHELLKHTQYVHPLCFGDHHQFSAADLTRINNAFRELPSGKRSIITTEKDAARLICHPLLEDALKPYIEVLPIEVKFLGKEELFNLKIKEYVRKDSRNSSLS</sequence>
<dbReference type="GO" id="GO:0005524">
    <property type="term" value="F:ATP binding"/>
    <property type="evidence" value="ECO:0007669"/>
    <property type="project" value="UniProtKB-UniRule"/>
</dbReference>
<organism evidence="14 15">
    <name type="scientific">Phocaeicola coprophilus</name>
    <dbReference type="NCBI Taxonomy" id="387090"/>
    <lineage>
        <taxon>Bacteria</taxon>
        <taxon>Pseudomonadati</taxon>
        <taxon>Bacteroidota</taxon>
        <taxon>Bacteroidia</taxon>
        <taxon>Bacteroidales</taxon>
        <taxon>Bacteroidaceae</taxon>
        <taxon>Phocaeicola</taxon>
    </lineage>
</organism>
<keyword evidence="10 13" id="KW-0067">ATP-binding</keyword>
<dbReference type="GO" id="GO:0009029">
    <property type="term" value="F:lipid-A 4'-kinase activity"/>
    <property type="evidence" value="ECO:0007669"/>
    <property type="project" value="UniProtKB-UniRule"/>
</dbReference>
<dbReference type="GO" id="GO:0005886">
    <property type="term" value="C:plasma membrane"/>
    <property type="evidence" value="ECO:0007669"/>
    <property type="project" value="TreeGrafter"/>
</dbReference>
<evidence type="ECO:0000256" key="4">
    <source>
        <dbReference type="ARBA" id="ARBA00016436"/>
    </source>
</evidence>
<dbReference type="RefSeq" id="WP_118400586.1">
    <property type="nucleotide sequence ID" value="NZ_CABJGD010000020.1"/>
</dbReference>
<dbReference type="PANTHER" id="PTHR42724">
    <property type="entry name" value="TETRAACYLDISACCHARIDE 4'-KINASE"/>
    <property type="match status" value="1"/>
</dbReference>
<comment type="pathway">
    <text evidence="2 13">Glycolipid biosynthesis; lipid IV(A) biosynthesis; lipid IV(A) from (3R)-3-hydroxytetradecanoyl-[acyl-carrier-protein] and UDP-N-acetyl-alpha-D-glucosamine: step 6/6.</text>
</comment>
<feature type="binding site" evidence="13">
    <location>
        <begin position="52"/>
        <end position="59"/>
    </location>
    <ligand>
        <name>ATP</name>
        <dbReference type="ChEBI" id="CHEBI:30616"/>
    </ligand>
</feature>
<dbReference type="EMBL" id="QSFT01000020">
    <property type="protein sequence ID" value="RHA74786.1"/>
    <property type="molecule type" value="Genomic_DNA"/>
</dbReference>